<dbReference type="FunFam" id="3.40.50.720:FF:000363">
    <property type="entry name" value="D-isomer specific 2-hydroxyacid dehydrogenase"/>
    <property type="match status" value="1"/>
</dbReference>
<feature type="domain" description="D-isomer specific 2-hydroxyacid dehydrogenase NAD-binding" evidence="3">
    <location>
        <begin position="105"/>
        <end position="279"/>
    </location>
</feature>
<gene>
    <name evidence="4" type="ORF">SAMN05421677_1176</name>
</gene>
<name>A0A1H0S4C8_HALAD</name>
<keyword evidence="5" id="KW-1185">Reference proteome</keyword>
<dbReference type="AlphaFoldDB" id="A0A1H0S4C8"/>
<dbReference type="SUPFAM" id="SSF51735">
    <property type="entry name" value="NAD(P)-binding Rossmann-fold domains"/>
    <property type="match status" value="1"/>
</dbReference>
<dbReference type="Proteomes" id="UP000198860">
    <property type="component" value="Unassembled WGS sequence"/>
</dbReference>
<evidence type="ECO:0000313" key="5">
    <source>
        <dbReference type="Proteomes" id="UP000198860"/>
    </source>
</evidence>
<dbReference type="SUPFAM" id="SSF52283">
    <property type="entry name" value="Formate/glycerate dehydrogenase catalytic domain-like"/>
    <property type="match status" value="1"/>
</dbReference>
<accession>A0A1H0S4C8</accession>
<evidence type="ECO:0000313" key="4">
    <source>
        <dbReference type="EMBL" id="SDP36118.1"/>
    </source>
</evidence>
<dbReference type="RefSeq" id="WP_089653774.1">
    <property type="nucleotide sequence ID" value="NZ_FNIZ01000017.1"/>
</dbReference>
<dbReference type="GO" id="GO:0051287">
    <property type="term" value="F:NAD binding"/>
    <property type="evidence" value="ECO:0007669"/>
    <property type="project" value="InterPro"/>
</dbReference>
<dbReference type="STRING" id="240303.SAMN05421677_1176"/>
<dbReference type="CDD" id="cd05300">
    <property type="entry name" value="2-Hacid_dh_1"/>
    <property type="match status" value="1"/>
</dbReference>
<keyword evidence="2" id="KW-0520">NAD</keyword>
<evidence type="ECO:0000259" key="3">
    <source>
        <dbReference type="Pfam" id="PF02826"/>
    </source>
</evidence>
<dbReference type="InterPro" id="IPR036291">
    <property type="entry name" value="NAD(P)-bd_dom_sf"/>
</dbReference>
<keyword evidence="1" id="KW-0560">Oxidoreductase</keyword>
<dbReference type="PANTHER" id="PTHR43333:SF1">
    <property type="entry name" value="D-ISOMER SPECIFIC 2-HYDROXYACID DEHYDROGENASE NAD-BINDING DOMAIN-CONTAINING PROTEIN"/>
    <property type="match status" value="1"/>
</dbReference>
<dbReference type="EMBL" id="FNIZ01000017">
    <property type="protein sequence ID" value="SDP36118.1"/>
    <property type="molecule type" value="Genomic_DNA"/>
</dbReference>
<dbReference type="OrthoDB" id="9805416at2"/>
<organism evidence="4 5">
    <name type="scientific">Halobacillus aidingensis</name>
    <dbReference type="NCBI Taxonomy" id="240303"/>
    <lineage>
        <taxon>Bacteria</taxon>
        <taxon>Bacillati</taxon>
        <taxon>Bacillota</taxon>
        <taxon>Bacilli</taxon>
        <taxon>Bacillales</taxon>
        <taxon>Bacillaceae</taxon>
        <taxon>Halobacillus</taxon>
    </lineage>
</organism>
<dbReference type="InterPro" id="IPR006140">
    <property type="entry name" value="D-isomer_DH_NAD-bd"/>
</dbReference>
<evidence type="ECO:0000256" key="1">
    <source>
        <dbReference type="ARBA" id="ARBA00023002"/>
    </source>
</evidence>
<dbReference type="Gene3D" id="3.40.50.720">
    <property type="entry name" value="NAD(P)-binding Rossmann-like Domain"/>
    <property type="match status" value="2"/>
</dbReference>
<dbReference type="Pfam" id="PF02826">
    <property type="entry name" value="2-Hacid_dh_C"/>
    <property type="match status" value="1"/>
</dbReference>
<evidence type="ECO:0000256" key="2">
    <source>
        <dbReference type="ARBA" id="ARBA00023027"/>
    </source>
</evidence>
<dbReference type="PANTHER" id="PTHR43333">
    <property type="entry name" value="2-HACID_DH_C DOMAIN-CONTAINING PROTEIN"/>
    <property type="match status" value="1"/>
</dbReference>
<sequence length="317" mass="36000">MKIVSAIKRVPDEIQLRLQTRFPEAAFIFCHGMGEAKYYLEEADVFITYGEDLDREKIQSAKKLKWIMVLSAGMDLMPFDEIAKRDILVTNVRGIHAQPMGEYAISMLLQVSRKAKTLIQQEENAEWSRRPVMNEISGRTMVLLGTGAIQQEVARLAKAFQMKTIGVSKSGKKKPHFDQAFPVQQLELVLPRADFVVAALPSTPDTKYLLEEKHFKVMPKRAIFLNMGRGDLVASEVILNAVRKKEISHAVLDVFEEEPLPEDHPLWREENVTVTPHLSGISPHYVPRGFDLFEKNLSVFISGDGELRNIIDPKRGY</sequence>
<proteinExistence type="predicted"/>
<protein>
    <submittedName>
        <fullName evidence="4">Phosphoglycerate dehydrogenase</fullName>
    </submittedName>
</protein>
<reference evidence="5" key="1">
    <citation type="submission" date="2016-10" db="EMBL/GenBank/DDBJ databases">
        <authorList>
            <person name="Varghese N."/>
            <person name="Submissions S."/>
        </authorList>
    </citation>
    <scope>NUCLEOTIDE SEQUENCE [LARGE SCALE GENOMIC DNA]</scope>
    <source>
        <strain evidence="5">CGMCC 1.3703</strain>
    </source>
</reference>
<dbReference type="GO" id="GO:0016616">
    <property type="term" value="F:oxidoreductase activity, acting on the CH-OH group of donors, NAD or NADP as acceptor"/>
    <property type="evidence" value="ECO:0007669"/>
    <property type="project" value="InterPro"/>
</dbReference>